<dbReference type="InterPro" id="IPR001075">
    <property type="entry name" value="NIF_FeS_clus_asmbl_NifU_C"/>
</dbReference>
<dbReference type="InterPro" id="IPR036498">
    <property type="entry name" value="Nfu/NifU_N_sf"/>
</dbReference>
<dbReference type="GO" id="GO:0005739">
    <property type="term" value="C:mitochondrion"/>
    <property type="evidence" value="ECO:0007669"/>
    <property type="project" value="TreeGrafter"/>
</dbReference>
<dbReference type="GO" id="GO:0051536">
    <property type="term" value="F:iron-sulfur cluster binding"/>
    <property type="evidence" value="ECO:0007669"/>
    <property type="project" value="InterPro"/>
</dbReference>
<evidence type="ECO:0000313" key="3">
    <source>
        <dbReference type="EMBL" id="KAK9847860.1"/>
    </source>
</evidence>
<dbReference type="SMART" id="SM00932">
    <property type="entry name" value="Nfu_N"/>
    <property type="match status" value="1"/>
</dbReference>
<gene>
    <name evidence="3" type="ORF">WJX84_009916</name>
</gene>
<dbReference type="SUPFAM" id="SSF117916">
    <property type="entry name" value="Fe-S cluster assembly (FSCA) domain-like"/>
    <property type="match status" value="1"/>
</dbReference>
<accession>A0AAW1SND1</accession>
<dbReference type="PIRSF" id="PIRSF036773">
    <property type="entry name" value="HIRIP5"/>
    <property type="match status" value="1"/>
</dbReference>
<dbReference type="Gene3D" id="3.30.300.130">
    <property type="entry name" value="Fe-S cluster assembly (FSCA)"/>
    <property type="match status" value="1"/>
</dbReference>
<dbReference type="InterPro" id="IPR034904">
    <property type="entry name" value="FSCA_dom_sf"/>
</dbReference>
<dbReference type="GO" id="GO:0005506">
    <property type="term" value="F:iron ion binding"/>
    <property type="evidence" value="ECO:0007669"/>
    <property type="project" value="InterPro"/>
</dbReference>
<dbReference type="InterPro" id="IPR014824">
    <property type="entry name" value="Nfu/NifU_N"/>
</dbReference>
<dbReference type="Gene3D" id="3.30.1370.70">
    <property type="entry name" value="Scaffold protein Nfu/NifU, N-terminal domain"/>
    <property type="match status" value="2"/>
</dbReference>
<sequence length="223" mass="24036">MLLDSRGHQSLASAAMQPLHQLRISPASASSGWQQVQARSMFIQTQSTPNPASLMFQPGQPVMGDAGSFDCKNFVTVTKDEDTPWAVLKPDIYAAMMDHFSSGEPLFTDADSANGSNTQIHDDDSEVVAMIKELLETRIRPAVMEDGGDIVFEGFDEDSGEVTLKMQGACSGCPSSSVTLKSGIENMLMHYIPEVKSVVEAGPDDAEEAGMVEFNKLEAKLSV</sequence>
<dbReference type="GO" id="GO:0016226">
    <property type="term" value="P:iron-sulfur cluster assembly"/>
    <property type="evidence" value="ECO:0007669"/>
    <property type="project" value="InterPro"/>
</dbReference>
<reference evidence="3 4" key="1">
    <citation type="journal article" date="2024" name="Nat. Commun.">
        <title>Phylogenomics reveals the evolutionary origins of lichenization in chlorophyte algae.</title>
        <authorList>
            <person name="Puginier C."/>
            <person name="Libourel C."/>
            <person name="Otte J."/>
            <person name="Skaloud P."/>
            <person name="Haon M."/>
            <person name="Grisel S."/>
            <person name="Petersen M."/>
            <person name="Berrin J.G."/>
            <person name="Delaux P.M."/>
            <person name="Dal Grande F."/>
            <person name="Keller J."/>
        </authorList>
    </citation>
    <scope>NUCLEOTIDE SEQUENCE [LARGE SCALE GENOMIC DNA]</scope>
    <source>
        <strain evidence="3 4">SAG 2523</strain>
    </source>
</reference>
<evidence type="ECO:0000256" key="1">
    <source>
        <dbReference type="ARBA" id="ARBA00006420"/>
    </source>
</evidence>
<proteinExistence type="inferred from homology"/>
<evidence type="ECO:0000259" key="2">
    <source>
        <dbReference type="SMART" id="SM00932"/>
    </source>
</evidence>
<dbReference type="SUPFAM" id="SSF110836">
    <property type="entry name" value="Hypothetical protein SAV1430"/>
    <property type="match status" value="1"/>
</dbReference>
<dbReference type="InterPro" id="IPR035433">
    <property type="entry name" value="NFU1-like"/>
</dbReference>
<evidence type="ECO:0000313" key="4">
    <source>
        <dbReference type="Proteomes" id="UP001485043"/>
    </source>
</evidence>
<comment type="similarity">
    <text evidence="1">Belongs to the NifU family.</text>
</comment>
<dbReference type="EMBL" id="JALJOV010001439">
    <property type="protein sequence ID" value="KAK9847860.1"/>
    <property type="molecule type" value="Genomic_DNA"/>
</dbReference>
<dbReference type="Pfam" id="PF08712">
    <property type="entry name" value="Nfu_N"/>
    <property type="match status" value="1"/>
</dbReference>
<dbReference type="Proteomes" id="UP001485043">
    <property type="component" value="Unassembled WGS sequence"/>
</dbReference>
<comment type="caution">
    <text evidence="3">The sequence shown here is derived from an EMBL/GenBank/DDBJ whole genome shotgun (WGS) entry which is preliminary data.</text>
</comment>
<protein>
    <recommendedName>
        <fullName evidence="2">Scaffold protein Nfu/NifU N-terminal domain-containing protein</fullName>
    </recommendedName>
</protein>
<dbReference type="PANTHER" id="PTHR11178:SF1">
    <property type="entry name" value="NFU1 IRON-SULFUR CLUSTER SCAFFOLD HOMOLOG, MITOCHONDRIAL"/>
    <property type="match status" value="1"/>
</dbReference>
<name>A0AAW1SND1_9CHLO</name>
<feature type="domain" description="Scaffold protein Nfu/NifU N-terminal" evidence="2">
    <location>
        <begin position="43"/>
        <end position="103"/>
    </location>
</feature>
<dbReference type="PANTHER" id="PTHR11178">
    <property type="entry name" value="IRON-SULFUR CLUSTER SCAFFOLD PROTEIN NFU-RELATED"/>
    <property type="match status" value="1"/>
</dbReference>
<dbReference type="Pfam" id="PF01106">
    <property type="entry name" value="NifU"/>
    <property type="match status" value="1"/>
</dbReference>
<dbReference type="AlphaFoldDB" id="A0AAW1SND1"/>
<keyword evidence="4" id="KW-1185">Reference proteome</keyword>
<organism evidence="3 4">
    <name type="scientific">Apatococcus fuscideae</name>
    <dbReference type="NCBI Taxonomy" id="2026836"/>
    <lineage>
        <taxon>Eukaryota</taxon>
        <taxon>Viridiplantae</taxon>
        <taxon>Chlorophyta</taxon>
        <taxon>core chlorophytes</taxon>
        <taxon>Trebouxiophyceae</taxon>
        <taxon>Chlorellales</taxon>
        <taxon>Chlorellaceae</taxon>
        <taxon>Apatococcus</taxon>
    </lineage>
</organism>
<dbReference type="FunFam" id="3.30.300.130:FF:000001">
    <property type="entry name" value="NFU1 iron-sulfur cluster scaffold"/>
    <property type="match status" value="1"/>
</dbReference>